<protein>
    <submittedName>
        <fullName evidence="2">Uncharacterized protein</fullName>
    </submittedName>
</protein>
<accession>A0A0A9GF34</accession>
<sequence>MCRRRCRHCHVVQRLRRRGLQGPPPGPRVPELLRAGRGPRLGRRRRRGVQPPSLQPAHDRPGGPPARDGALPRRELLRRPGAARHVQPLRRGPVAARGPVRVHRQGAAALPVRAGVPVLQP</sequence>
<proteinExistence type="predicted"/>
<reference evidence="2" key="1">
    <citation type="submission" date="2014-09" db="EMBL/GenBank/DDBJ databases">
        <authorList>
            <person name="Magalhaes I.L.F."/>
            <person name="Oliveira U."/>
            <person name="Santos F.R."/>
            <person name="Vidigal T.H.D.A."/>
            <person name="Brescovit A.D."/>
            <person name="Santos A.J."/>
        </authorList>
    </citation>
    <scope>NUCLEOTIDE SEQUENCE</scope>
    <source>
        <tissue evidence="2">Shoot tissue taken approximately 20 cm above the soil surface</tissue>
    </source>
</reference>
<dbReference type="EMBL" id="GBRH01174196">
    <property type="protein sequence ID" value="JAE23700.1"/>
    <property type="molecule type" value="Transcribed_RNA"/>
</dbReference>
<evidence type="ECO:0000256" key="1">
    <source>
        <dbReference type="SAM" id="MobiDB-lite"/>
    </source>
</evidence>
<feature type="region of interest" description="Disordered" evidence="1">
    <location>
        <begin position="16"/>
        <end position="109"/>
    </location>
</feature>
<evidence type="ECO:0000313" key="2">
    <source>
        <dbReference type="EMBL" id="JAE23700.1"/>
    </source>
</evidence>
<feature type="compositionally biased region" description="Low complexity" evidence="1">
    <location>
        <begin position="29"/>
        <end position="38"/>
    </location>
</feature>
<name>A0A0A9GF34_ARUDO</name>
<reference evidence="2" key="2">
    <citation type="journal article" date="2015" name="Data Brief">
        <title>Shoot transcriptome of the giant reed, Arundo donax.</title>
        <authorList>
            <person name="Barrero R.A."/>
            <person name="Guerrero F.D."/>
            <person name="Moolhuijzen P."/>
            <person name="Goolsby J.A."/>
            <person name="Tidwell J."/>
            <person name="Bellgard S.E."/>
            <person name="Bellgard M.I."/>
        </authorList>
    </citation>
    <scope>NUCLEOTIDE SEQUENCE</scope>
    <source>
        <tissue evidence="2">Shoot tissue taken approximately 20 cm above the soil surface</tissue>
    </source>
</reference>
<organism evidence="2">
    <name type="scientific">Arundo donax</name>
    <name type="common">Giant reed</name>
    <name type="synonym">Donax arundinaceus</name>
    <dbReference type="NCBI Taxonomy" id="35708"/>
    <lineage>
        <taxon>Eukaryota</taxon>
        <taxon>Viridiplantae</taxon>
        <taxon>Streptophyta</taxon>
        <taxon>Embryophyta</taxon>
        <taxon>Tracheophyta</taxon>
        <taxon>Spermatophyta</taxon>
        <taxon>Magnoliopsida</taxon>
        <taxon>Liliopsida</taxon>
        <taxon>Poales</taxon>
        <taxon>Poaceae</taxon>
        <taxon>PACMAD clade</taxon>
        <taxon>Arundinoideae</taxon>
        <taxon>Arundineae</taxon>
        <taxon>Arundo</taxon>
    </lineage>
</organism>
<dbReference type="AlphaFoldDB" id="A0A0A9GF34"/>